<proteinExistence type="predicted"/>
<dbReference type="OrthoDB" id="18388at2759"/>
<dbReference type="AlphaFoldDB" id="A0A7J9CVH4"/>
<keyword evidence="3" id="KW-1185">Reference proteome</keyword>
<organism evidence="2 3">
    <name type="scientific">Gossypium gossypioides</name>
    <name type="common">Mexican cotton</name>
    <name type="synonym">Selera gossypioides</name>
    <dbReference type="NCBI Taxonomy" id="34282"/>
    <lineage>
        <taxon>Eukaryota</taxon>
        <taxon>Viridiplantae</taxon>
        <taxon>Streptophyta</taxon>
        <taxon>Embryophyta</taxon>
        <taxon>Tracheophyta</taxon>
        <taxon>Spermatophyta</taxon>
        <taxon>Magnoliopsida</taxon>
        <taxon>eudicotyledons</taxon>
        <taxon>Gunneridae</taxon>
        <taxon>Pentapetalae</taxon>
        <taxon>rosids</taxon>
        <taxon>malvids</taxon>
        <taxon>Malvales</taxon>
        <taxon>Malvaceae</taxon>
        <taxon>Malvoideae</taxon>
        <taxon>Gossypium</taxon>
    </lineage>
</organism>
<gene>
    <name evidence="2" type="ORF">Gogos_001270</name>
</gene>
<feature type="chain" id="PRO_5029585601" evidence="1">
    <location>
        <begin position="19"/>
        <end position="99"/>
    </location>
</feature>
<evidence type="ECO:0000313" key="3">
    <source>
        <dbReference type="Proteomes" id="UP000593579"/>
    </source>
</evidence>
<accession>A0A7J9CVH4</accession>
<sequence>MYVALVISCFLKWMRVKAMPYSEGECVCVPPENSLGIFTPTWFTSATFFSKDDHRKVVAGTNNHQNATTNYYIMASARFQNESVWERVTGVVKPGDQHN</sequence>
<protein>
    <submittedName>
        <fullName evidence="2">Uncharacterized protein</fullName>
    </submittedName>
</protein>
<evidence type="ECO:0000313" key="2">
    <source>
        <dbReference type="EMBL" id="MBA0752432.1"/>
    </source>
</evidence>
<reference evidence="2 3" key="1">
    <citation type="journal article" date="2019" name="Genome Biol. Evol.">
        <title>Insights into the evolution of the New World diploid cottons (Gossypium, subgenus Houzingenia) based on genome sequencing.</title>
        <authorList>
            <person name="Grover C.E."/>
            <person name="Arick M.A. 2nd"/>
            <person name="Thrash A."/>
            <person name="Conover J.L."/>
            <person name="Sanders W.S."/>
            <person name="Peterson D.G."/>
            <person name="Frelichowski J.E."/>
            <person name="Scheffler J.A."/>
            <person name="Scheffler B.E."/>
            <person name="Wendel J.F."/>
        </authorList>
    </citation>
    <scope>NUCLEOTIDE SEQUENCE [LARGE SCALE GENOMIC DNA]</scope>
    <source>
        <strain evidence="2">5</strain>
        <tissue evidence="2">Leaf</tissue>
    </source>
</reference>
<keyword evidence="1" id="KW-0732">Signal</keyword>
<evidence type="ECO:0000256" key="1">
    <source>
        <dbReference type="SAM" id="SignalP"/>
    </source>
</evidence>
<comment type="caution">
    <text evidence="2">The sequence shown here is derived from an EMBL/GenBank/DDBJ whole genome shotgun (WGS) entry which is preliminary data.</text>
</comment>
<dbReference type="Proteomes" id="UP000593579">
    <property type="component" value="Unassembled WGS sequence"/>
</dbReference>
<dbReference type="EMBL" id="JABEZY010000013">
    <property type="protein sequence ID" value="MBA0752432.1"/>
    <property type="molecule type" value="Genomic_DNA"/>
</dbReference>
<feature type="signal peptide" evidence="1">
    <location>
        <begin position="1"/>
        <end position="18"/>
    </location>
</feature>
<name>A0A7J9CVH4_GOSGO</name>